<dbReference type="InterPro" id="IPR027417">
    <property type="entry name" value="P-loop_NTPase"/>
</dbReference>
<feature type="domain" description="Terminase large subunit-like ATPase" evidence="1">
    <location>
        <begin position="40"/>
        <end position="191"/>
    </location>
</feature>
<gene>
    <name evidence="3" type="ORF">L4G47_06275</name>
</gene>
<evidence type="ECO:0000259" key="1">
    <source>
        <dbReference type="Pfam" id="PF03354"/>
    </source>
</evidence>
<accession>A0ABS9I2P8</accession>
<dbReference type="EMBL" id="JAKJXH010000005">
    <property type="protein sequence ID" value="MCF7541825.1"/>
    <property type="molecule type" value="Genomic_DNA"/>
</dbReference>
<reference evidence="3" key="1">
    <citation type="submission" date="2022-01" db="EMBL/GenBank/DDBJ databases">
        <title>Pseudomonas sp. nov. isolated from Antarctic regolith.</title>
        <authorList>
            <person name="Novakova D."/>
            <person name="Sedlar K."/>
        </authorList>
    </citation>
    <scope>NUCLEOTIDE SEQUENCE</scope>
    <source>
        <strain evidence="3">P2647</strain>
    </source>
</reference>
<dbReference type="PANTHER" id="PTHR41287">
    <property type="match status" value="1"/>
</dbReference>
<keyword evidence="4" id="KW-1185">Reference proteome</keyword>
<evidence type="ECO:0000259" key="2">
    <source>
        <dbReference type="Pfam" id="PF20441"/>
    </source>
</evidence>
<comment type="caution">
    <text evidence="3">The sequence shown here is derived from an EMBL/GenBank/DDBJ whole genome shotgun (WGS) entry which is preliminary data.</text>
</comment>
<dbReference type="Pfam" id="PF03354">
    <property type="entry name" value="TerL_ATPase"/>
    <property type="match status" value="1"/>
</dbReference>
<dbReference type="InterPro" id="IPR046461">
    <property type="entry name" value="TerL_ATPase"/>
</dbReference>
<dbReference type="PANTHER" id="PTHR41287:SF1">
    <property type="entry name" value="PROTEIN YMFN"/>
    <property type="match status" value="1"/>
</dbReference>
<evidence type="ECO:0000313" key="4">
    <source>
        <dbReference type="Proteomes" id="UP001162905"/>
    </source>
</evidence>
<dbReference type="RefSeq" id="WP_237251060.1">
    <property type="nucleotide sequence ID" value="NZ_JAKJXH010000005.1"/>
</dbReference>
<name>A0ABS9I2P8_9PSED</name>
<dbReference type="InterPro" id="IPR005021">
    <property type="entry name" value="Terminase_largesu-like"/>
</dbReference>
<sequence>MAGRKLTRGERNIQWIEAFCCIPEGKMVGKPVRLTKHQKGWLKRIYDTPTRTFILSMARKNAKTALSAFILLLHLCGPEARANSQLYSAAQSRDQAAILFELAAKVVRMSASLSAYVNIRDTAKELLCGELGTFYKALSADAATKFGLSPALVIHDELGQVIGPRSQLFEALETASAAQEDPLSIIISTQAPTDADLLSLLIDDALSGADPRNKVEICTAPLDLDPFSEEAIRAANPHFDDFMNKAEVFRQASDAKRLPSREPAYRNLILNQRVEARSPFVNRSIWQENGGKPESLEGRAVYGGLDLSAVSDLTALVLVGDAGDVESTFWLPEEGLAEKSRNDRVPYDQWARDGHLETCPGRSIEYDFVAEYLRSVFDRYDVQLINFDRYNMRFLRPCLIRAGFSEEELTRFQEFGQGFQSMSPALRELESQLLGKKLRHGMHPVLTMCSFNAVAVTDAAGGRKFTKAKTTGRIDGMVALAMAVSAANSGAPPEDDRGDINDYLKHGFSGLL</sequence>
<proteinExistence type="predicted"/>
<dbReference type="Proteomes" id="UP001162905">
    <property type="component" value="Unassembled WGS sequence"/>
</dbReference>
<feature type="domain" description="Terminase large subunit-like endonuclease" evidence="2">
    <location>
        <begin position="249"/>
        <end position="488"/>
    </location>
</feature>
<protein>
    <submittedName>
        <fullName evidence="3">Terminase large subunit</fullName>
    </submittedName>
</protein>
<dbReference type="Pfam" id="PF20441">
    <property type="entry name" value="TerL_nuclease"/>
    <property type="match status" value="1"/>
</dbReference>
<organism evidence="3 4">
    <name type="scientific">Pseudomonas petrae</name>
    <dbReference type="NCBI Taxonomy" id="2912190"/>
    <lineage>
        <taxon>Bacteria</taxon>
        <taxon>Pseudomonadati</taxon>
        <taxon>Pseudomonadota</taxon>
        <taxon>Gammaproteobacteria</taxon>
        <taxon>Pseudomonadales</taxon>
        <taxon>Pseudomonadaceae</taxon>
        <taxon>Pseudomonas</taxon>
    </lineage>
</organism>
<dbReference type="InterPro" id="IPR046462">
    <property type="entry name" value="TerL_nuclease"/>
</dbReference>
<dbReference type="Gene3D" id="3.40.50.300">
    <property type="entry name" value="P-loop containing nucleotide triphosphate hydrolases"/>
    <property type="match status" value="1"/>
</dbReference>
<evidence type="ECO:0000313" key="3">
    <source>
        <dbReference type="EMBL" id="MCF7541825.1"/>
    </source>
</evidence>